<dbReference type="EMBL" id="PVTF01000008">
    <property type="protein sequence ID" value="PRY38858.1"/>
    <property type="molecule type" value="Genomic_DNA"/>
</dbReference>
<evidence type="ECO:0000313" key="2">
    <source>
        <dbReference type="Proteomes" id="UP000239494"/>
    </source>
</evidence>
<protein>
    <submittedName>
        <fullName evidence="1">Phosphotransferase family enzyme</fullName>
    </submittedName>
</protein>
<accession>A0A2T0SZL6</accession>
<gene>
    <name evidence="1" type="ORF">CLV43_108258</name>
</gene>
<keyword evidence="2" id="KW-1185">Reference proteome</keyword>
<organism evidence="1 2">
    <name type="scientific">Umezawaea tangerina</name>
    <dbReference type="NCBI Taxonomy" id="84725"/>
    <lineage>
        <taxon>Bacteria</taxon>
        <taxon>Bacillati</taxon>
        <taxon>Actinomycetota</taxon>
        <taxon>Actinomycetes</taxon>
        <taxon>Pseudonocardiales</taxon>
        <taxon>Pseudonocardiaceae</taxon>
        <taxon>Umezawaea</taxon>
    </lineage>
</organism>
<proteinExistence type="predicted"/>
<dbReference type="AlphaFoldDB" id="A0A2T0SZL6"/>
<dbReference type="SUPFAM" id="SSF56112">
    <property type="entry name" value="Protein kinase-like (PK-like)"/>
    <property type="match status" value="1"/>
</dbReference>
<comment type="caution">
    <text evidence="1">The sequence shown here is derived from an EMBL/GenBank/DDBJ whole genome shotgun (WGS) entry which is preliminary data.</text>
</comment>
<dbReference type="InterPro" id="IPR011009">
    <property type="entry name" value="Kinase-like_dom_sf"/>
</dbReference>
<dbReference type="Proteomes" id="UP000239494">
    <property type="component" value="Unassembled WGS sequence"/>
</dbReference>
<keyword evidence="1" id="KW-0808">Transferase</keyword>
<dbReference type="GO" id="GO:0016740">
    <property type="term" value="F:transferase activity"/>
    <property type="evidence" value="ECO:0007669"/>
    <property type="project" value="UniProtKB-KW"/>
</dbReference>
<evidence type="ECO:0000313" key="1">
    <source>
        <dbReference type="EMBL" id="PRY38858.1"/>
    </source>
</evidence>
<reference evidence="1 2" key="1">
    <citation type="submission" date="2018-03" db="EMBL/GenBank/DDBJ databases">
        <title>Genomic Encyclopedia of Archaeal and Bacterial Type Strains, Phase II (KMG-II): from individual species to whole genera.</title>
        <authorList>
            <person name="Goeker M."/>
        </authorList>
    </citation>
    <scope>NUCLEOTIDE SEQUENCE [LARGE SCALE GENOMIC DNA]</scope>
    <source>
        <strain evidence="1 2">DSM 44720</strain>
    </source>
</reference>
<name>A0A2T0SZL6_9PSEU</name>
<sequence length="463" mass="49948">MRSATAGELGGLYAALAGEDPAFDAGSPAVVLVGVPADAVVCKRLRQFGFGVHTLDGQAPGVYVLGGSLHGTCLTGPDFVEVLERARLRDLAGDVAAEPRFTTLHKPGSDSRGVVQFHLDGREVVAKIGEAEAIAGEVRFAGAVNDLLAREGRRALFPVVHGLRVEGGQAVSLMEAGEPMPIALLFADDRRTTLADDALGRLEAHLDQVSAWYRLTAADRRPTVADYLYRERYHALPAEPVFASTFRALFGEADLEEVLDARVLLPGGVDLPSYRESVRWLDEVVPGLLPDHGSAVHGDIYAANMLLRADGSAVLIDPRTVWEGRDRPDVGYGDPVFDFSTLLHGVFPMAAILRAVETGTTADLFDGPVRPAAGVLDLSSLRLPGEFPDAVEKLEAVMLQGLPRPDGHARTRLLIGAATSLLGWLKYEKSLRSPQAWLATFGYVAWYLDRARKSFDDNGRREL</sequence>
<dbReference type="RefSeq" id="WP_170156023.1">
    <property type="nucleotide sequence ID" value="NZ_PVTF01000008.1"/>
</dbReference>
<dbReference type="Gene3D" id="3.90.1200.10">
    <property type="match status" value="1"/>
</dbReference>